<dbReference type="PANTHER" id="PTHR37355:SF1">
    <property type="entry name" value="PLACENTA-SPECIFIC PROTEIN 9"/>
    <property type="match status" value="1"/>
</dbReference>
<sequence>MTGVWVLSAALLLLGLATTGGYPQRDARDWCEHDKALHKRLDIVEKNIEQTVNHLEAEISALLRVIETSNPPLQLAAPTMDIFENGLH</sequence>
<dbReference type="AlphaFoldDB" id="A0A401SP95"/>
<evidence type="ECO:0000313" key="2">
    <source>
        <dbReference type="EMBL" id="GCC32212.1"/>
    </source>
</evidence>
<name>A0A401SP95_CHIPU</name>
<evidence type="ECO:0000256" key="1">
    <source>
        <dbReference type="SAM" id="SignalP"/>
    </source>
</evidence>
<gene>
    <name evidence="2" type="ORF">chiPu_0010673</name>
</gene>
<comment type="caution">
    <text evidence="2">The sequence shown here is derived from an EMBL/GenBank/DDBJ whole genome shotgun (WGS) entry which is preliminary data.</text>
</comment>
<keyword evidence="1" id="KW-0732">Signal</keyword>
<accession>A0A401SP95</accession>
<evidence type="ECO:0008006" key="4">
    <source>
        <dbReference type="Google" id="ProtNLM"/>
    </source>
</evidence>
<feature type="signal peptide" evidence="1">
    <location>
        <begin position="1"/>
        <end position="21"/>
    </location>
</feature>
<reference evidence="2 3" key="1">
    <citation type="journal article" date="2018" name="Nat. Ecol. Evol.">
        <title>Shark genomes provide insights into elasmobranch evolution and the origin of vertebrates.</title>
        <authorList>
            <person name="Hara Y"/>
            <person name="Yamaguchi K"/>
            <person name="Onimaru K"/>
            <person name="Kadota M"/>
            <person name="Koyanagi M"/>
            <person name="Keeley SD"/>
            <person name="Tatsumi K"/>
            <person name="Tanaka K"/>
            <person name="Motone F"/>
            <person name="Kageyama Y"/>
            <person name="Nozu R"/>
            <person name="Adachi N"/>
            <person name="Nishimura O"/>
            <person name="Nakagawa R"/>
            <person name="Tanegashima C"/>
            <person name="Kiyatake I"/>
            <person name="Matsumoto R"/>
            <person name="Murakumo K"/>
            <person name="Nishida K"/>
            <person name="Terakita A"/>
            <person name="Kuratani S"/>
            <person name="Sato K"/>
            <person name="Hyodo S Kuraku.S."/>
        </authorList>
    </citation>
    <scope>NUCLEOTIDE SEQUENCE [LARGE SCALE GENOMIC DNA]</scope>
</reference>
<dbReference type="OrthoDB" id="9937406at2759"/>
<proteinExistence type="predicted"/>
<evidence type="ECO:0000313" key="3">
    <source>
        <dbReference type="Proteomes" id="UP000287033"/>
    </source>
</evidence>
<organism evidence="2 3">
    <name type="scientific">Chiloscyllium punctatum</name>
    <name type="common">Brownbanded bambooshark</name>
    <name type="synonym">Hemiscyllium punctatum</name>
    <dbReference type="NCBI Taxonomy" id="137246"/>
    <lineage>
        <taxon>Eukaryota</taxon>
        <taxon>Metazoa</taxon>
        <taxon>Chordata</taxon>
        <taxon>Craniata</taxon>
        <taxon>Vertebrata</taxon>
        <taxon>Chondrichthyes</taxon>
        <taxon>Elasmobranchii</taxon>
        <taxon>Galeomorphii</taxon>
        <taxon>Galeoidea</taxon>
        <taxon>Orectolobiformes</taxon>
        <taxon>Hemiscylliidae</taxon>
        <taxon>Chiloscyllium</taxon>
    </lineage>
</organism>
<dbReference type="Pfam" id="PF15205">
    <property type="entry name" value="PLAC9"/>
    <property type="match status" value="1"/>
</dbReference>
<dbReference type="InterPro" id="IPR027941">
    <property type="entry name" value="PLAC9"/>
</dbReference>
<dbReference type="STRING" id="137246.A0A401SP95"/>
<protein>
    <recommendedName>
        <fullName evidence="4">Placenta-specific protein 9</fullName>
    </recommendedName>
</protein>
<dbReference type="OMA" id="ARDWCEH"/>
<dbReference type="Proteomes" id="UP000287033">
    <property type="component" value="Unassembled WGS sequence"/>
</dbReference>
<dbReference type="PANTHER" id="PTHR37355">
    <property type="entry name" value="PLACENTA-SPECIFIC PROTEIN 9"/>
    <property type="match status" value="1"/>
</dbReference>
<keyword evidence="3" id="KW-1185">Reference proteome</keyword>
<feature type="chain" id="PRO_5019130821" description="Placenta-specific protein 9" evidence="1">
    <location>
        <begin position="22"/>
        <end position="88"/>
    </location>
</feature>
<dbReference type="EMBL" id="BEZZ01000420">
    <property type="protein sequence ID" value="GCC32212.1"/>
    <property type="molecule type" value="Genomic_DNA"/>
</dbReference>